<proteinExistence type="predicted"/>
<feature type="transmembrane region" description="Helical" evidence="6">
    <location>
        <begin position="246"/>
        <end position="268"/>
    </location>
</feature>
<evidence type="ECO:0000256" key="1">
    <source>
        <dbReference type="ARBA" id="ARBA00004651"/>
    </source>
</evidence>
<dbReference type="AlphaFoldDB" id="A0A6B3SWT1"/>
<dbReference type="InterPro" id="IPR011701">
    <property type="entry name" value="MFS"/>
</dbReference>
<evidence type="ECO:0000256" key="4">
    <source>
        <dbReference type="ARBA" id="ARBA00022989"/>
    </source>
</evidence>
<comment type="subcellular location">
    <subcellularLocation>
        <location evidence="1">Cell membrane</location>
        <topology evidence="1">Multi-pass membrane protein</topology>
    </subcellularLocation>
</comment>
<dbReference type="Pfam" id="PF07690">
    <property type="entry name" value="MFS_1"/>
    <property type="match status" value="1"/>
</dbReference>
<evidence type="ECO:0000256" key="5">
    <source>
        <dbReference type="ARBA" id="ARBA00023136"/>
    </source>
</evidence>
<dbReference type="PANTHER" id="PTHR23513">
    <property type="entry name" value="INTEGRAL MEMBRANE EFFLUX PROTEIN-RELATED"/>
    <property type="match status" value="1"/>
</dbReference>
<protein>
    <submittedName>
        <fullName evidence="7">MFS transporter</fullName>
    </submittedName>
</protein>
<dbReference type="EMBL" id="JAAIVB010000078">
    <property type="protein sequence ID" value="NEX63935.1"/>
    <property type="molecule type" value="Genomic_DNA"/>
</dbReference>
<feature type="transmembrane region" description="Helical" evidence="6">
    <location>
        <begin position="397"/>
        <end position="417"/>
    </location>
</feature>
<evidence type="ECO:0000313" key="7">
    <source>
        <dbReference type="EMBL" id="NEX63935.1"/>
    </source>
</evidence>
<accession>A0A6B3SWT1</accession>
<evidence type="ECO:0000256" key="2">
    <source>
        <dbReference type="ARBA" id="ARBA00022475"/>
    </source>
</evidence>
<feature type="transmembrane region" description="Helical" evidence="6">
    <location>
        <begin position="51"/>
        <end position="75"/>
    </location>
</feature>
<dbReference type="GO" id="GO:0022857">
    <property type="term" value="F:transmembrane transporter activity"/>
    <property type="evidence" value="ECO:0007669"/>
    <property type="project" value="InterPro"/>
</dbReference>
<feature type="transmembrane region" description="Helical" evidence="6">
    <location>
        <begin position="334"/>
        <end position="356"/>
    </location>
</feature>
<comment type="caution">
    <text evidence="7">The sequence shown here is derived from an EMBL/GenBank/DDBJ whole genome shotgun (WGS) entry which is preliminary data.</text>
</comment>
<dbReference type="GO" id="GO:0005886">
    <property type="term" value="C:plasma membrane"/>
    <property type="evidence" value="ECO:0007669"/>
    <property type="project" value="UniProtKB-SubCell"/>
</dbReference>
<feature type="transmembrane region" description="Helical" evidence="6">
    <location>
        <begin position="188"/>
        <end position="206"/>
    </location>
</feature>
<feature type="transmembrane region" description="Helical" evidence="6">
    <location>
        <begin position="368"/>
        <end position="391"/>
    </location>
</feature>
<feature type="transmembrane region" description="Helical" evidence="6">
    <location>
        <begin position="274"/>
        <end position="297"/>
    </location>
</feature>
<dbReference type="Proteomes" id="UP000482155">
    <property type="component" value="Unassembled WGS sequence"/>
</dbReference>
<evidence type="ECO:0000256" key="3">
    <source>
        <dbReference type="ARBA" id="ARBA00022692"/>
    </source>
</evidence>
<keyword evidence="3 6" id="KW-0812">Transmembrane</keyword>
<feature type="transmembrane region" description="Helical" evidence="6">
    <location>
        <begin position="82"/>
        <end position="104"/>
    </location>
</feature>
<keyword evidence="8" id="KW-1185">Reference proteome</keyword>
<dbReference type="InterPro" id="IPR036259">
    <property type="entry name" value="MFS_trans_sf"/>
</dbReference>
<evidence type="ECO:0000313" key="8">
    <source>
        <dbReference type="Proteomes" id="UP000482155"/>
    </source>
</evidence>
<organism evidence="7 8">
    <name type="scientific">Noviherbaspirillum galbum</name>
    <dbReference type="NCBI Taxonomy" id="2709383"/>
    <lineage>
        <taxon>Bacteria</taxon>
        <taxon>Pseudomonadati</taxon>
        <taxon>Pseudomonadota</taxon>
        <taxon>Betaproteobacteria</taxon>
        <taxon>Burkholderiales</taxon>
        <taxon>Oxalobacteraceae</taxon>
        <taxon>Noviherbaspirillum</taxon>
    </lineage>
</organism>
<keyword evidence="2" id="KW-1003">Cell membrane</keyword>
<sequence length="431" mass="45064">MKATQEKQGPSLFASASFRWLFGGALISQLGDQFTMIALPWLVLTLTGDTLALGTVMALMAVPRALFILVGGALVDRFSPKSVLLLTKHVNTALLGALALVVFFDCRSLWLIDGLALAIGLATAFSLPAATSIMPHVVPREWLGKANGIMMGARQLSMFLGPLFAGVLIAVFGQGAKAADAMPDSAGVAAAFAVDALSFIVSAWTLSKVVTRDPVGPVAAVKEKVWSAVSSGLAYVWRDASLRTCFCYWAAVALFISGPIQVAIPVLAHEVGSSASALGMLAGAYGAGSLAGMVASIARPGLRIIGFGATILLLDGVIGLLFVPLGLIRATWQGLPLLLAIGLLGGYLQVMVFSWLQRRIKPSMMGRTMALFMFIMMGVAPMSSSVTGWLLRSISLRALFAYSGCLLVLIVLATAVLSGMRSVTDAAAESP</sequence>
<keyword evidence="4 6" id="KW-1133">Transmembrane helix</keyword>
<keyword evidence="5 6" id="KW-0472">Membrane</keyword>
<feature type="transmembrane region" description="Helical" evidence="6">
    <location>
        <begin position="156"/>
        <end position="176"/>
    </location>
</feature>
<feature type="transmembrane region" description="Helical" evidence="6">
    <location>
        <begin position="304"/>
        <end position="328"/>
    </location>
</feature>
<evidence type="ECO:0000256" key="6">
    <source>
        <dbReference type="SAM" id="Phobius"/>
    </source>
</evidence>
<gene>
    <name evidence="7" type="ORF">G3574_22875</name>
</gene>
<dbReference type="CDD" id="cd06173">
    <property type="entry name" value="MFS_MefA_like"/>
    <property type="match status" value="1"/>
</dbReference>
<feature type="transmembrane region" description="Helical" evidence="6">
    <location>
        <begin position="110"/>
        <end position="135"/>
    </location>
</feature>
<reference evidence="7" key="1">
    <citation type="submission" date="2020-02" db="EMBL/GenBank/DDBJ databases">
        <authorList>
            <person name="Kim M.K."/>
        </authorList>
    </citation>
    <scope>NUCLEOTIDE SEQUENCE [LARGE SCALE GENOMIC DNA]</scope>
    <source>
        <strain evidence="7">17J57-3</strain>
    </source>
</reference>
<dbReference type="PANTHER" id="PTHR23513:SF6">
    <property type="entry name" value="MAJOR FACILITATOR SUPERFAMILY ASSOCIATED DOMAIN-CONTAINING PROTEIN"/>
    <property type="match status" value="1"/>
</dbReference>
<dbReference type="Gene3D" id="1.20.1250.20">
    <property type="entry name" value="MFS general substrate transporter like domains"/>
    <property type="match status" value="1"/>
</dbReference>
<dbReference type="RefSeq" id="WP_163967870.1">
    <property type="nucleotide sequence ID" value="NZ_JAAIVB010000078.1"/>
</dbReference>
<name>A0A6B3SWT1_9BURK</name>
<dbReference type="SUPFAM" id="SSF103473">
    <property type="entry name" value="MFS general substrate transporter"/>
    <property type="match status" value="1"/>
</dbReference>